<reference evidence="1" key="1">
    <citation type="journal article" date="2012" name="Nat. Genet.">
        <title>Whole-genome sequence of Schistosoma haematobium.</title>
        <authorList>
            <person name="Young N.D."/>
            <person name="Jex A.R."/>
            <person name="Li B."/>
            <person name="Liu S."/>
            <person name="Yang L."/>
            <person name="Xiong Z."/>
            <person name="Li Y."/>
            <person name="Cantacessi C."/>
            <person name="Hall R.S."/>
            <person name="Xu X."/>
            <person name="Chen F."/>
            <person name="Wu X."/>
            <person name="Zerlotini A."/>
            <person name="Oliveira G."/>
            <person name="Hofmann A."/>
            <person name="Zhang G."/>
            <person name="Fang X."/>
            <person name="Kang Y."/>
            <person name="Campbell B.E."/>
            <person name="Loukas A."/>
            <person name="Ranganathan S."/>
            <person name="Rollinson D."/>
            <person name="Rinaldi G."/>
            <person name="Brindley P.J."/>
            <person name="Yang H."/>
            <person name="Wang J."/>
            <person name="Wang J."/>
            <person name="Gasser R.B."/>
        </authorList>
    </citation>
    <scope>NUCLEOTIDE SEQUENCE</scope>
</reference>
<dbReference type="KEGG" id="shx:MS3_00002171"/>
<dbReference type="RefSeq" id="XP_051073108.1">
    <property type="nucleotide sequence ID" value="XM_051209739.1"/>
</dbReference>
<comment type="caution">
    <text evidence="1">The sequence shown here is derived from an EMBL/GenBank/DDBJ whole genome shotgun (WGS) entry which is preliminary data.</text>
</comment>
<reference evidence="1" key="4">
    <citation type="journal article" date="2022" name="PLoS Pathog.">
        <title>Chromosome-level genome of Schistosoma haematobium underpins genome-wide explorations of molecular variation.</title>
        <authorList>
            <person name="Stroehlein A.J."/>
            <person name="Korhonen P.K."/>
            <person name="Lee V.V."/>
            <person name="Ralph S.A."/>
            <person name="Mentink-Kane M."/>
            <person name="You H."/>
            <person name="McManus D.P."/>
            <person name="Tchuente L.T."/>
            <person name="Stothard J.R."/>
            <person name="Kaur P."/>
            <person name="Dudchenko O."/>
            <person name="Aiden E.L."/>
            <person name="Yang B."/>
            <person name="Yang H."/>
            <person name="Emery A.M."/>
            <person name="Webster B.L."/>
            <person name="Brindley P.J."/>
            <person name="Rollinson D."/>
            <person name="Chang B.C.H."/>
            <person name="Gasser R.B."/>
            <person name="Young N.D."/>
        </authorList>
    </citation>
    <scope>NUCLEOTIDE SEQUENCE</scope>
</reference>
<accession>A0A922S4K2</accession>
<name>A0A922S4K2_SCHHA</name>
<reference evidence="1" key="3">
    <citation type="submission" date="2021-06" db="EMBL/GenBank/DDBJ databases">
        <title>Chromosome-level genome assembly for S. haematobium.</title>
        <authorList>
            <person name="Stroehlein A.J."/>
        </authorList>
    </citation>
    <scope>NUCLEOTIDE SEQUENCE</scope>
</reference>
<dbReference type="Proteomes" id="UP000471633">
    <property type="component" value="Unassembled WGS sequence"/>
</dbReference>
<gene>
    <name evidence="1" type="ORF">MS3_00002171</name>
</gene>
<dbReference type="CTD" id="75576902"/>
<keyword evidence="2" id="KW-1185">Reference proteome</keyword>
<evidence type="ECO:0000313" key="2">
    <source>
        <dbReference type="Proteomes" id="UP000471633"/>
    </source>
</evidence>
<organism evidence="1 2">
    <name type="scientific">Schistosoma haematobium</name>
    <name type="common">Blood fluke</name>
    <dbReference type="NCBI Taxonomy" id="6185"/>
    <lineage>
        <taxon>Eukaryota</taxon>
        <taxon>Metazoa</taxon>
        <taxon>Spiralia</taxon>
        <taxon>Lophotrochozoa</taxon>
        <taxon>Platyhelminthes</taxon>
        <taxon>Trematoda</taxon>
        <taxon>Digenea</taxon>
        <taxon>Strigeidida</taxon>
        <taxon>Schistosomatoidea</taxon>
        <taxon>Schistosomatidae</taxon>
        <taxon>Schistosoma</taxon>
    </lineage>
</organism>
<dbReference type="EMBL" id="AMPZ03000001">
    <property type="protein sequence ID" value="KAH9593866.1"/>
    <property type="molecule type" value="Genomic_DNA"/>
</dbReference>
<dbReference type="AlphaFoldDB" id="A0A922S4K2"/>
<sequence length="173" mass="20005">MLRHASNNTVQQTRDKSNTMDIKKLIVNLSDRNPNAHEISLLQKGPNFNLNRLQLSPFKIIRAIERALDVLPSETANEFRNKIMVMLLHQKPYNSNLSKNELYALKQLRNDKTIIITRADKGHTTVIMNNSDYERVREHPQEDPCELIKETKSRATLNKLKAEASKTFQSIKI</sequence>
<reference evidence="1" key="2">
    <citation type="journal article" date="2019" name="Gigascience">
        <title>High-quality Schistosoma haematobium genome achieved by single-molecule and long-range sequencing.</title>
        <authorList>
            <person name="Stroehlein A.J."/>
            <person name="Korhonen P.K."/>
            <person name="Chong T.M."/>
            <person name="Lim Y.L."/>
            <person name="Chan K.G."/>
            <person name="Webster B."/>
            <person name="Rollinson D."/>
            <person name="Brindley P.J."/>
            <person name="Gasser R.B."/>
            <person name="Young N.D."/>
        </authorList>
    </citation>
    <scope>NUCLEOTIDE SEQUENCE</scope>
</reference>
<protein>
    <submittedName>
        <fullName evidence="1">Uncharacterized protein</fullName>
    </submittedName>
</protein>
<proteinExistence type="predicted"/>
<evidence type="ECO:0000313" key="1">
    <source>
        <dbReference type="EMBL" id="KAH9593866.1"/>
    </source>
</evidence>
<dbReference type="GeneID" id="75576902"/>